<proteinExistence type="inferred from homology"/>
<keyword evidence="3 11" id="KW-0813">Transport</keyword>
<evidence type="ECO:0000256" key="5">
    <source>
        <dbReference type="ARBA" id="ARBA00022781"/>
    </source>
</evidence>
<evidence type="ECO:0000256" key="10">
    <source>
        <dbReference type="ARBA" id="ARBA00023310"/>
    </source>
</evidence>
<name>H6C7V8_EXODN</name>
<dbReference type="OrthoDB" id="2125027at2759"/>
<dbReference type="InParanoid" id="H6C7V8"/>
<keyword evidence="13" id="KW-1185">Reference proteome</keyword>
<evidence type="ECO:0000256" key="3">
    <source>
        <dbReference type="ARBA" id="ARBA00022448"/>
    </source>
</evidence>
<comment type="function">
    <text evidence="11">Subunit e, of the mitochondrial membrane ATP synthase complex (F(1)F(0) ATP synthase or Complex V) that produces ATP from ADP in the presence of a proton gradient across the membrane which is generated by electron transport complexes of the respiratory chain. ATP synthase complex consist of a soluble F(1) head domain - the catalytic core - and a membrane F(1) domain - the membrane proton channel. These two domains are linked by a central stalk rotating inside the F(1) region and a stationary peripheral stalk. During catalysis, ATP synthesis in the catalytic domain of F(1) is coupled via a rotary mechanism of the central stalk subunits to proton translocation. In vivo, can only synthesize ATP although its ATP hydrolase activity can be activated artificially in vitro. Part of the complex F(0) domain.</text>
</comment>
<keyword evidence="4 11" id="KW-0138">CF(0)</keyword>
<dbReference type="GO" id="GO:0015986">
    <property type="term" value="P:proton motive force-driven ATP synthesis"/>
    <property type="evidence" value="ECO:0007669"/>
    <property type="project" value="InterPro"/>
</dbReference>
<dbReference type="Proteomes" id="UP000007304">
    <property type="component" value="Unassembled WGS sequence"/>
</dbReference>
<evidence type="ECO:0000256" key="9">
    <source>
        <dbReference type="ARBA" id="ARBA00023136"/>
    </source>
</evidence>
<evidence type="ECO:0000256" key="11">
    <source>
        <dbReference type="RuleBase" id="RU367005"/>
    </source>
</evidence>
<dbReference type="STRING" id="858893.H6C7V8"/>
<keyword evidence="7 11" id="KW-0406">Ion transport</keyword>
<evidence type="ECO:0000313" key="12">
    <source>
        <dbReference type="EMBL" id="EHY59750.1"/>
    </source>
</evidence>
<keyword evidence="9" id="KW-0472">Membrane</keyword>
<dbReference type="InterPro" id="IPR008386">
    <property type="entry name" value="ATP_synth_F0_esu_mt"/>
</dbReference>
<evidence type="ECO:0000256" key="6">
    <source>
        <dbReference type="ARBA" id="ARBA00022792"/>
    </source>
</evidence>
<dbReference type="GO" id="GO:0015078">
    <property type="term" value="F:proton transmembrane transporter activity"/>
    <property type="evidence" value="ECO:0007669"/>
    <property type="project" value="InterPro"/>
</dbReference>
<dbReference type="HOGENOM" id="CLU_1652160_0_0_1"/>
<reference evidence="12" key="1">
    <citation type="submission" date="2011-07" db="EMBL/GenBank/DDBJ databases">
        <title>The Genome Sequence of Exophiala (Wangiella) dermatitidis NIH/UT8656.</title>
        <authorList>
            <consortium name="The Broad Institute Genome Sequencing Platform"/>
            <person name="Cuomo C."/>
            <person name="Wang Z."/>
            <person name="Hunicke-Smith S."/>
            <person name="Szanislo P.J."/>
            <person name="Earl A."/>
            <person name="Young S.K."/>
            <person name="Zeng Q."/>
            <person name="Gargeya S."/>
            <person name="Fitzgerald M."/>
            <person name="Haas B."/>
            <person name="Abouelleil A."/>
            <person name="Alvarado L."/>
            <person name="Arachchi H.M."/>
            <person name="Berlin A."/>
            <person name="Brown A."/>
            <person name="Chapman S.B."/>
            <person name="Chen Z."/>
            <person name="Dunbar C."/>
            <person name="Freedman E."/>
            <person name="Gearin G."/>
            <person name="Gellesch M."/>
            <person name="Goldberg J."/>
            <person name="Griggs A."/>
            <person name="Gujja S."/>
            <person name="Heiman D."/>
            <person name="Howarth C."/>
            <person name="Larson L."/>
            <person name="Lui A."/>
            <person name="MacDonald P.J.P."/>
            <person name="Montmayeur A."/>
            <person name="Murphy C."/>
            <person name="Neiman D."/>
            <person name="Pearson M."/>
            <person name="Priest M."/>
            <person name="Roberts A."/>
            <person name="Saif S."/>
            <person name="Shea T."/>
            <person name="Shenoy N."/>
            <person name="Sisk P."/>
            <person name="Stolte C."/>
            <person name="Sykes S."/>
            <person name="Wortman J."/>
            <person name="Nusbaum C."/>
            <person name="Birren B."/>
        </authorList>
    </citation>
    <scope>NUCLEOTIDE SEQUENCE</scope>
    <source>
        <strain evidence="12">NIH/UT8656</strain>
    </source>
</reference>
<comment type="subunit">
    <text evidence="11">F-type ATPases have 2 components, CF(1) - the catalytic core - and CF(0) - the membrane proton channel. CF(1) and CF(0) have multiple subunits.</text>
</comment>
<comment type="subcellular location">
    <subcellularLocation>
        <location evidence="1 11">Mitochondrion inner membrane</location>
    </subcellularLocation>
</comment>
<comment type="similarity">
    <text evidence="2 11">Belongs to the ATPase e subunit family.</text>
</comment>
<evidence type="ECO:0000256" key="8">
    <source>
        <dbReference type="ARBA" id="ARBA00023128"/>
    </source>
</evidence>
<evidence type="ECO:0000313" key="13">
    <source>
        <dbReference type="Proteomes" id="UP000007304"/>
    </source>
</evidence>
<dbReference type="Pfam" id="PF05680">
    <property type="entry name" value="ATP-synt_E"/>
    <property type="match status" value="1"/>
</dbReference>
<keyword evidence="6 11" id="KW-0999">Mitochondrion inner membrane</keyword>
<protein>
    <recommendedName>
        <fullName evidence="11">ATP synthase F(0) complex subunit e, mitochondrial</fullName>
    </recommendedName>
</protein>
<accession>H6C7V8</accession>
<keyword evidence="5 11" id="KW-0375">Hydrogen ion transport</keyword>
<gene>
    <name evidence="12" type="ORF">HMPREF1120_07733</name>
</gene>
<evidence type="ECO:0000256" key="1">
    <source>
        <dbReference type="ARBA" id="ARBA00004273"/>
    </source>
</evidence>
<dbReference type="VEuPathDB" id="FungiDB:HMPREF1120_07733"/>
<dbReference type="GO" id="GO:0005743">
    <property type="term" value="C:mitochondrial inner membrane"/>
    <property type="evidence" value="ECO:0007669"/>
    <property type="project" value="UniProtKB-SubCell"/>
</dbReference>
<dbReference type="GeneID" id="20312372"/>
<keyword evidence="8 11" id="KW-0496">Mitochondrion</keyword>
<evidence type="ECO:0000256" key="4">
    <source>
        <dbReference type="ARBA" id="ARBA00022547"/>
    </source>
</evidence>
<dbReference type="AlphaFoldDB" id="H6C7V8"/>
<sequence>MSFRKSTNRIVLRFTTTAFIETTFPPPLHTATFTFGRQQDTHNCRSWTTNFLLNPEFRHRACCFLTMSTSQGVNVLRYSALVAGVFYGFYHQRTIYARNAEAHAQAEYQHKLELIEKAKKEWAKKTLPPQSKTSGGDIVTDPNDKNFDLEAYLTKLAAES</sequence>
<evidence type="ECO:0000256" key="2">
    <source>
        <dbReference type="ARBA" id="ARBA00007333"/>
    </source>
</evidence>
<keyword evidence="10 11" id="KW-0066">ATP synthesis</keyword>
<dbReference type="EMBL" id="JH226135">
    <property type="protein sequence ID" value="EHY59750.1"/>
    <property type="molecule type" value="Genomic_DNA"/>
</dbReference>
<dbReference type="GO" id="GO:0045259">
    <property type="term" value="C:proton-transporting ATP synthase complex"/>
    <property type="evidence" value="ECO:0007669"/>
    <property type="project" value="UniProtKB-UniRule"/>
</dbReference>
<dbReference type="RefSeq" id="XP_009160211.1">
    <property type="nucleotide sequence ID" value="XM_009161963.1"/>
</dbReference>
<evidence type="ECO:0000256" key="7">
    <source>
        <dbReference type="ARBA" id="ARBA00023065"/>
    </source>
</evidence>
<organism evidence="12 13">
    <name type="scientific">Exophiala dermatitidis (strain ATCC 34100 / CBS 525.76 / NIH/UT8656)</name>
    <name type="common">Black yeast</name>
    <name type="synonym">Wangiella dermatitidis</name>
    <dbReference type="NCBI Taxonomy" id="858893"/>
    <lineage>
        <taxon>Eukaryota</taxon>
        <taxon>Fungi</taxon>
        <taxon>Dikarya</taxon>
        <taxon>Ascomycota</taxon>
        <taxon>Pezizomycotina</taxon>
        <taxon>Eurotiomycetes</taxon>
        <taxon>Chaetothyriomycetidae</taxon>
        <taxon>Chaetothyriales</taxon>
        <taxon>Herpotrichiellaceae</taxon>
        <taxon>Exophiala</taxon>
    </lineage>
</organism>
<dbReference type="eggNOG" id="ENOG502SDS3">
    <property type="taxonomic scope" value="Eukaryota"/>
</dbReference>